<dbReference type="GO" id="GO:0016787">
    <property type="term" value="F:hydrolase activity"/>
    <property type="evidence" value="ECO:0007669"/>
    <property type="project" value="UniProtKB-KW"/>
</dbReference>
<dbReference type="PANTHER" id="PTHR35527">
    <property type="entry name" value="CHOLOYLGLYCINE HYDROLASE"/>
    <property type="match status" value="1"/>
</dbReference>
<dbReference type="Proteomes" id="UP000184436">
    <property type="component" value="Unassembled WGS sequence"/>
</dbReference>
<dbReference type="Pfam" id="PF02275">
    <property type="entry name" value="CBAH"/>
    <property type="match status" value="1"/>
</dbReference>
<organism evidence="5 6">
    <name type="scientific">Bacteroides faecichinchillae</name>
    <dbReference type="NCBI Taxonomy" id="871325"/>
    <lineage>
        <taxon>Bacteria</taxon>
        <taxon>Pseudomonadati</taxon>
        <taxon>Bacteroidota</taxon>
        <taxon>Bacteroidia</taxon>
        <taxon>Bacteroidales</taxon>
        <taxon>Bacteroidaceae</taxon>
        <taxon>Bacteroides</taxon>
    </lineage>
</organism>
<sequence length="352" mass="39461">MKKKLVGVALLLVAVSLWSVQPVGACTRAVYIGPDQMVITGRTMDWKEDIMSNIYVFPRGMKRAGHNEEKTVNWTSKYGSVIATGYDIGTCDGMNEKGLVASLLFLPESVYSLPGDTRPAMGISIWTQYVLDNFASVREAVDELKKETFRIDAPRMPNNGPESTLHLAITDDSGNTAILEYLDGKLNIHEGKEYQVMTNSPRYEDQLAINDYWKEIGGIQMLPGTNRSSDRFVRASFYIHTIPQTSDEKIAVPSVLSVMRNVSVPFGINTPDKPYISSTRWRTVSDQKNKVYYFESTLTPNLFWLDLKKIDFSPKAGVKKLALTHGEIYAGDAVKDLKDSNPFTFLFQTPVM</sequence>
<keyword evidence="3" id="KW-0732">Signal</keyword>
<dbReference type="InterPro" id="IPR029055">
    <property type="entry name" value="Ntn_hydrolases_N"/>
</dbReference>
<evidence type="ECO:0000313" key="5">
    <source>
        <dbReference type="EMBL" id="SHF03530.1"/>
    </source>
</evidence>
<keyword evidence="6" id="KW-1185">Reference proteome</keyword>
<evidence type="ECO:0000259" key="4">
    <source>
        <dbReference type="Pfam" id="PF02275"/>
    </source>
</evidence>
<dbReference type="Gene3D" id="3.60.60.10">
    <property type="entry name" value="Penicillin V Acylase, Chain A"/>
    <property type="match status" value="1"/>
</dbReference>
<protein>
    <submittedName>
        <fullName evidence="5">Penicillin amidase Cysteine peptidase. MEROPS family C59</fullName>
    </submittedName>
</protein>
<proteinExistence type="inferred from homology"/>
<dbReference type="EMBL" id="FQVD01000010">
    <property type="protein sequence ID" value="SHF03530.1"/>
    <property type="molecule type" value="Genomic_DNA"/>
</dbReference>
<evidence type="ECO:0000256" key="3">
    <source>
        <dbReference type="SAM" id="SignalP"/>
    </source>
</evidence>
<dbReference type="OrthoDB" id="1265391at2"/>
<dbReference type="InterPro" id="IPR029132">
    <property type="entry name" value="CBAH/NAAA_C"/>
</dbReference>
<dbReference type="SUPFAM" id="SSF56235">
    <property type="entry name" value="N-terminal nucleophile aminohydrolases (Ntn hydrolases)"/>
    <property type="match status" value="1"/>
</dbReference>
<gene>
    <name evidence="5" type="ORF">SAMN05444349_11061</name>
</gene>
<name>A0A1M4YCR2_9BACE</name>
<dbReference type="InterPro" id="IPR052193">
    <property type="entry name" value="Peptidase_C59"/>
</dbReference>
<feature type="domain" description="Choloylglycine hydrolase/NAAA C-terminal" evidence="4">
    <location>
        <begin position="26"/>
        <end position="311"/>
    </location>
</feature>
<evidence type="ECO:0000256" key="2">
    <source>
        <dbReference type="ARBA" id="ARBA00022801"/>
    </source>
</evidence>
<dbReference type="STRING" id="871325.SAMN05444349_11061"/>
<dbReference type="CDD" id="cd01902">
    <property type="entry name" value="Ntn_CGH"/>
    <property type="match status" value="1"/>
</dbReference>
<feature type="chain" id="PRO_5030031207" evidence="3">
    <location>
        <begin position="26"/>
        <end position="352"/>
    </location>
</feature>
<feature type="signal peptide" evidence="3">
    <location>
        <begin position="1"/>
        <end position="25"/>
    </location>
</feature>
<dbReference type="RefSeq" id="WP_025074496.1">
    <property type="nucleotide sequence ID" value="NZ_FQVD01000010.1"/>
</dbReference>
<dbReference type="AlphaFoldDB" id="A0A1M4YCR2"/>
<keyword evidence="2" id="KW-0378">Hydrolase</keyword>
<comment type="similarity">
    <text evidence="1">Belongs to the peptidase C59 family.</text>
</comment>
<evidence type="ECO:0000256" key="1">
    <source>
        <dbReference type="ARBA" id="ARBA00006625"/>
    </source>
</evidence>
<reference evidence="5 6" key="1">
    <citation type="submission" date="2016-11" db="EMBL/GenBank/DDBJ databases">
        <authorList>
            <person name="Jaros S."/>
            <person name="Januszkiewicz K."/>
            <person name="Wedrychowicz H."/>
        </authorList>
    </citation>
    <scope>NUCLEOTIDE SEQUENCE [LARGE SCALE GENOMIC DNA]</scope>
    <source>
        <strain evidence="5 6">DSM 26883</strain>
    </source>
</reference>
<evidence type="ECO:0000313" key="6">
    <source>
        <dbReference type="Proteomes" id="UP000184436"/>
    </source>
</evidence>
<dbReference type="PANTHER" id="PTHR35527:SF2">
    <property type="entry name" value="HYDROLASE"/>
    <property type="match status" value="1"/>
</dbReference>
<accession>A0A1M4YCR2</accession>